<protein>
    <submittedName>
        <fullName evidence="2">Uncharacterized protein</fullName>
    </submittedName>
</protein>
<keyword evidence="3" id="KW-1185">Reference proteome</keyword>
<evidence type="ECO:0000256" key="1">
    <source>
        <dbReference type="SAM" id="MobiDB-lite"/>
    </source>
</evidence>
<organism evidence="2 3">
    <name type="scientific">Colletotrichum sojae</name>
    <dbReference type="NCBI Taxonomy" id="2175907"/>
    <lineage>
        <taxon>Eukaryota</taxon>
        <taxon>Fungi</taxon>
        <taxon>Dikarya</taxon>
        <taxon>Ascomycota</taxon>
        <taxon>Pezizomycotina</taxon>
        <taxon>Sordariomycetes</taxon>
        <taxon>Hypocreomycetidae</taxon>
        <taxon>Glomerellales</taxon>
        <taxon>Glomerellaceae</taxon>
        <taxon>Colletotrichum</taxon>
        <taxon>Colletotrichum orchidearum species complex</taxon>
    </lineage>
</organism>
<proteinExistence type="predicted"/>
<feature type="region of interest" description="Disordered" evidence="1">
    <location>
        <begin position="25"/>
        <end position="100"/>
    </location>
</feature>
<reference evidence="2 3" key="1">
    <citation type="journal article" date="2020" name="Phytopathology">
        <title>Genome Sequence Resources of Colletotrichum truncatum, C. plurivorum, C. musicola, and C. sojae: Four Species Pathogenic to Soybean (Glycine max).</title>
        <authorList>
            <person name="Rogerio F."/>
            <person name="Boufleur T.R."/>
            <person name="Ciampi-Guillardi M."/>
            <person name="Sukno S.A."/>
            <person name="Thon M.R."/>
            <person name="Massola Junior N.S."/>
            <person name="Baroncelli R."/>
        </authorList>
    </citation>
    <scope>NUCLEOTIDE SEQUENCE [LARGE SCALE GENOMIC DNA]</scope>
    <source>
        <strain evidence="2 3">LFN0009</strain>
    </source>
</reference>
<dbReference type="AlphaFoldDB" id="A0A8H6N5U3"/>
<feature type="compositionally biased region" description="Low complexity" evidence="1">
    <location>
        <begin position="76"/>
        <end position="92"/>
    </location>
</feature>
<evidence type="ECO:0000313" key="2">
    <source>
        <dbReference type="EMBL" id="KAF6820576.1"/>
    </source>
</evidence>
<sequence length="100" mass="11286">MRAFYNEEDRDTFDLGYHDESKAAYARRGGREPKNAPFSLARYHPGTKGRKESETSWSSGLAASEHSCQDKTYYTNNSNSDNDSDINAHISSVKQDTESK</sequence>
<accession>A0A8H6N5U3</accession>
<dbReference type="EMBL" id="WIGN01000005">
    <property type="protein sequence ID" value="KAF6820576.1"/>
    <property type="molecule type" value="Genomic_DNA"/>
</dbReference>
<dbReference type="Proteomes" id="UP000652219">
    <property type="component" value="Unassembled WGS sequence"/>
</dbReference>
<gene>
    <name evidence="2" type="ORF">CSOJ01_00832</name>
</gene>
<comment type="caution">
    <text evidence="2">The sequence shown here is derived from an EMBL/GenBank/DDBJ whole genome shotgun (WGS) entry which is preliminary data.</text>
</comment>
<name>A0A8H6N5U3_9PEZI</name>
<evidence type="ECO:0000313" key="3">
    <source>
        <dbReference type="Proteomes" id="UP000652219"/>
    </source>
</evidence>